<dbReference type="Proteomes" id="UP000259950">
    <property type="component" value="Segment"/>
</dbReference>
<evidence type="ECO:0000313" key="2">
    <source>
        <dbReference type="Proteomes" id="UP000259950"/>
    </source>
</evidence>
<name>A0A346FK70_9CAUD</name>
<dbReference type="RefSeq" id="YP_010097882.1">
    <property type="nucleotide sequence ID" value="NC_055761.1"/>
</dbReference>
<organism evidence="1">
    <name type="scientific">Synechococcus virus S-PRM1</name>
    <dbReference type="NCBI Taxonomy" id="2100130"/>
    <lineage>
        <taxon>Viruses</taxon>
        <taxon>Duplodnaviria</taxon>
        <taxon>Heunggongvirae</taxon>
        <taxon>Uroviricota</taxon>
        <taxon>Caudoviricetes</taxon>
        <taxon>Pantevenvirales</taxon>
        <taxon>Kyanoviridae</taxon>
        <taxon>Makelovirus</taxon>
        <taxon>Makelovirus prm1</taxon>
    </lineage>
</organism>
<protein>
    <submittedName>
        <fullName evidence="1">Uncharacterized protein</fullName>
    </submittedName>
</protein>
<dbReference type="KEGG" id="vg:65115549"/>
<evidence type="ECO:0000313" key="1">
    <source>
        <dbReference type="EMBL" id="AXN58375.1"/>
    </source>
</evidence>
<reference evidence="1" key="1">
    <citation type="submission" date="2018-07" db="EMBL/GenBank/DDBJ databases">
        <title>Complete genome sequence of the cyanophage S-PRM1 isolated from Singapore coastal waters.</title>
        <authorList>
            <person name="Chenard C."/>
            <person name="Kolundzija S."/>
            <person name="Lauro F.M."/>
        </authorList>
    </citation>
    <scope>NUCLEOTIDE SEQUENCE [LARGE SCALE GENOMIC DNA]</scope>
</reference>
<accession>A0A346FK70</accession>
<keyword evidence="2" id="KW-1185">Reference proteome</keyword>
<dbReference type="EMBL" id="MH629685">
    <property type="protein sequence ID" value="AXN58375.1"/>
    <property type="molecule type" value="Genomic_DNA"/>
</dbReference>
<proteinExistence type="predicted"/>
<dbReference type="GeneID" id="65115549"/>
<sequence>MNQRQWQEVESIVRQYQRSLLTSFNNEDKKRYEELNPILSELYDYAHGQHVPESCPPCDPQAVVCKDHLTDE</sequence>